<dbReference type="Proteomes" id="UP000577891">
    <property type="component" value="Unassembled WGS sequence"/>
</dbReference>
<protein>
    <submittedName>
        <fullName evidence="1">Uncharacterized protein</fullName>
    </submittedName>
</protein>
<organism evidence="1 2">
    <name type="scientific">Gluconacetobacter asukensis</name>
    <dbReference type="NCBI Taxonomy" id="1017181"/>
    <lineage>
        <taxon>Bacteria</taxon>
        <taxon>Pseudomonadati</taxon>
        <taxon>Pseudomonadota</taxon>
        <taxon>Alphaproteobacteria</taxon>
        <taxon>Acetobacterales</taxon>
        <taxon>Acetobacteraceae</taxon>
        <taxon>Gluconacetobacter</taxon>
    </lineage>
</organism>
<proteinExistence type="predicted"/>
<accession>A0A7W4IX68</accession>
<dbReference type="PANTHER" id="PTHR40254:SF1">
    <property type="entry name" value="BLR0577 PROTEIN"/>
    <property type="match status" value="1"/>
</dbReference>
<keyword evidence="2" id="KW-1185">Reference proteome</keyword>
<comment type="caution">
    <text evidence="1">The sequence shown here is derived from an EMBL/GenBank/DDBJ whole genome shotgun (WGS) entry which is preliminary data.</text>
</comment>
<reference evidence="1 2" key="1">
    <citation type="submission" date="2020-04" db="EMBL/GenBank/DDBJ databases">
        <title>Description of novel Gluconacetobacter.</title>
        <authorList>
            <person name="Sombolestani A."/>
        </authorList>
    </citation>
    <scope>NUCLEOTIDE SEQUENCE [LARGE SCALE GENOMIC DNA]</scope>
    <source>
        <strain evidence="1 2">LMG 27724</strain>
    </source>
</reference>
<evidence type="ECO:0000313" key="2">
    <source>
        <dbReference type="Proteomes" id="UP000577891"/>
    </source>
</evidence>
<dbReference type="RefSeq" id="WP_182977340.1">
    <property type="nucleotide sequence ID" value="NZ_BAABGB010000014.1"/>
</dbReference>
<dbReference type="InterPro" id="IPR052189">
    <property type="entry name" value="L-asp_N-monooxygenase_NS-form"/>
</dbReference>
<dbReference type="AlphaFoldDB" id="A0A7W4IX68"/>
<name>A0A7W4IX68_9PROT</name>
<dbReference type="EMBL" id="JABEQE010000001">
    <property type="protein sequence ID" value="MBB2170662.1"/>
    <property type="molecule type" value="Genomic_DNA"/>
</dbReference>
<dbReference type="PANTHER" id="PTHR40254">
    <property type="entry name" value="BLR0577 PROTEIN"/>
    <property type="match status" value="1"/>
</dbReference>
<gene>
    <name evidence="1" type="ORF">HLH35_00785</name>
</gene>
<sequence length="160" mass="17371">MSKRLVINGPSAAAFSPTRRGLAPLISRGRGGGLCSAGAGGGGGLRRVRLALRDDPDRPWQTVFNAMRRQAGAIWAALSVVGRRRLVRHLRPFWDTRRFRIAPQVKRVLHRRIAEGTLDVLAARIDAADQQGEGVAVTLRRHGGGQEVCVVRCGGDDHRA</sequence>
<evidence type="ECO:0000313" key="1">
    <source>
        <dbReference type="EMBL" id="MBB2170662.1"/>
    </source>
</evidence>